<protein>
    <submittedName>
        <fullName evidence="2">Uncharacterized protein</fullName>
    </submittedName>
</protein>
<reference evidence="2 3" key="1">
    <citation type="submission" date="2020-01" db="EMBL/GenBank/DDBJ databases">
        <title>Draft genome sequence of Aspergillus udagawae IFM 46972.</title>
        <authorList>
            <person name="Takahashi H."/>
            <person name="Yaguchi T."/>
        </authorList>
    </citation>
    <scope>NUCLEOTIDE SEQUENCE [LARGE SCALE GENOMIC DNA]</scope>
    <source>
        <strain evidence="2 3">IFM 46972</strain>
    </source>
</reference>
<feature type="chain" id="PRO_5034949383" evidence="1">
    <location>
        <begin position="20"/>
        <end position="174"/>
    </location>
</feature>
<accession>A0A8H3SCQ4</accession>
<sequence length="174" mass="19621">MSLLILTLYFLLEFNEVLTFLEWKARVDQAKVLDTERFSQNHTGRLSVQSSDSRIHRQWLRVFVDWVKKLTTITKTDGGMLDMGLARSLVLYSGRLQCSNDAGITFKAGMDITADFNMDMNARYSYYFSGTVVPPTATDIFASVGVHPRVYTGVGISGNAELYYPSELKELSIP</sequence>
<evidence type="ECO:0000256" key="1">
    <source>
        <dbReference type="SAM" id="SignalP"/>
    </source>
</evidence>
<organism evidence="2 3">
    <name type="scientific">Aspergillus udagawae</name>
    <dbReference type="NCBI Taxonomy" id="91492"/>
    <lineage>
        <taxon>Eukaryota</taxon>
        <taxon>Fungi</taxon>
        <taxon>Dikarya</taxon>
        <taxon>Ascomycota</taxon>
        <taxon>Pezizomycotina</taxon>
        <taxon>Eurotiomycetes</taxon>
        <taxon>Eurotiomycetidae</taxon>
        <taxon>Eurotiales</taxon>
        <taxon>Aspergillaceae</taxon>
        <taxon>Aspergillus</taxon>
        <taxon>Aspergillus subgen. Fumigati</taxon>
    </lineage>
</organism>
<keyword evidence="1" id="KW-0732">Signal</keyword>
<feature type="signal peptide" evidence="1">
    <location>
        <begin position="1"/>
        <end position="19"/>
    </location>
</feature>
<name>A0A8H3SCQ4_9EURO</name>
<evidence type="ECO:0000313" key="2">
    <source>
        <dbReference type="EMBL" id="GFF56464.1"/>
    </source>
</evidence>
<comment type="caution">
    <text evidence="2">The sequence shown here is derived from an EMBL/GenBank/DDBJ whole genome shotgun (WGS) entry which is preliminary data.</text>
</comment>
<dbReference type="AlphaFoldDB" id="A0A8H3SCQ4"/>
<proteinExistence type="predicted"/>
<dbReference type="Proteomes" id="UP000465221">
    <property type="component" value="Unassembled WGS sequence"/>
</dbReference>
<evidence type="ECO:0000313" key="3">
    <source>
        <dbReference type="Proteomes" id="UP000465221"/>
    </source>
</evidence>
<gene>
    <name evidence="2" type="ORF">IFM46972_10522</name>
</gene>
<dbReference type="EMBL" id="BLKC01000136">
    <property type="protein sequence ID" value="GFF56464.1"/>
    <property type="molecule type" value="Genomic_DNA"/>
</dbReference>